<proteinExistence type="predicted"/>
<accession>A0ABT6ZJQ1</accession>
<keyword evidence="2" id="KW-0472">Membrane</keyword>
<sequence length="282" mass="30237">MANERKPKKEQQPRRERKPKTPKLLSDAEVEAIFASLDETGHVNPQVADTEHESRRERGVGLEVDPLSGKDPSGSDVSKVIARTAVSFVLITLAVIILAQVGCGVARRVTAGNLAKSVSVGSVASALTNGVEWGSGFTQFPSEFTVQEADENTGRIEVSVVDTTSTSKLEAMAGSYVQATAFATTALLNPNINTVVYRVSFHVDESGEIQRNQFFGFLQPTGTVQSFMTFIFTKVNTEDGGFNINCTITGLDEKTTQLLREKIGAGSLDLLSSDTTGTASDK</sequence>
<dbReference type="Proteomes" id="UP001431693">
    <property type="component" value="Unassembled WGS sequence"/>
</dbReference>
<evidence type="ECO:0000313" key="4">
    <source>
        <dbReference type="Proteomes" id="UP001431693"/>
    </source>
</evidence>
<evidence type="ECO:0000256" key="1">
    <source>
        <dbReference type="SAM" id="MobiDB-lite"/>
    </source>
</evidence>
<gene>
    <name evidence="3" type="ORF">QJ043_04155</name>
</gene>
<feature type="region of interest" description="Disordered" evidence="1">
    <location>
        <begin position="1"/>
        <end position="25"/>
    </location>
</feature>
<feature type="region of interest" description="Disordered" evidence="1">
    <location>
        <begin position="37"/>
        <end position="76"/>
    </location>
</feature>
<organism evidence="3 4">
    <name type="scientific">Kribbibacterium absianum</name>
    <dbReference type="NCBI Taxonomy" id="3044210"/>
    <lineage>
        <taxon>Bacteria</taxon>
        <taxon>Bacillati</taxon>
        <taxon>Actinomycetota</taxon>
        <taxon>Coriobacteriia</taxon>
        <taxon>Coriobacteriales</taxon>
        <taxon>Kribbibacteriaceae</taxon>
        <taxon>Kribbibacterium</taxon>
    </lineage>
</organism>
<keyword evidence="2" id="KW-0812">Transmembrane</keyword>
<feature type="compositionally biased region" description="Basic and acidic residues" evidence="1">
    <location>
        <begin position="49"/>
        <end position="60"/>
    </location>
</feature>
<feature type="transmembrane region" description="Helical" evidence="2">
    <location>
        <begin position="80"/>
        <end position="99"/>
    </location>
</feature>
<comment type="caution">
    <text evidence="3">The sequence shown here is derived from an EMBL/GenBank/DDBJ whole genome shotgun (WGS) entry which is preliminary data.</text>
</comment>
<evidence type="ECO:0008006" key="5">
    <source>
        <dbReference type="Google" id="ProtNLM"/>
    </source>
</evidence>
<evidence type="ECO:0000256" key="2">
    <source>
        <dbReference type="SAM" id="Phobius"/>
    </source>
</evidence>
<evidence type="ECO:0000313" key="3">
    <source>
        <dbReference type="EMBL" id="MDJ1129271.1"/>
    </source>
</evidence>
<keyword evidence="2" id="KW-1133">Transmembrane helix</keyword>
<name>A0ABT6ZJQ1_9ACTN</name>
<keyword evidence="4" id="KW-1185">Reference proteome</keyword>
<dbReference type="RefSeq" id="WP_283713918.1">
    <property type="nucleotide sequence ID" value="NZ_JASJEW010000008.1"/>
</dbReference>
<dbReference type="EMBL" id="JASJEX010000002">
    <property type="protein sequence ID" value="MDJ1129271.1"/>
    <property type="molecule type" value="Genomic_DNA"/>
</dbReference>
<feature type="compositionally biased region" description="Basic and acidic residues" evidence="1">
    <location>
        <begin position="1"/>
        <end position="14"/>
    </location>
</feature>
<protein>
    <recommendedName>
        <fullName evidence="5">DUF4352 domain-containing protein</fullName>
    </recommendedName>
</protein>
<reference evidence="3" key="1">
    <citation type="submission" date="2023-05" db="EMBL/GenBank/DDBJ databases">
        <title>[olsenella] sp. nov., isolated from a pig farm feces dump.</title>
        <authorList>
            <person name="Chang Y.-H."/>
        </authorList>
    </citation>
    <scope>NUCLEOTIDE SEQUENCE</scope>
    <source>
        <strain evidence="3">YH-ols2217</strain>
    </source>
</reference>